<accession>A0ABS4CN59</accession>
<dbReference type="RefSeq" id="WP_209558797.1">
    <property type="nucleotide sequence ID" value="NZ_JAEDXU010000011.1"/>
</dbReference>
<protein>
    <submittedName>
        <fullName evidence="1">Uncharacterized protein</fullName>
    </submittedName>
</protein>
<name>A0ABS4CN59_9ENTE</name>
<keyword evidence="2" id="KW-1185">Reference proteome</keyword>
<gene>
    <name evidence="1" type="ORF">I6N96_17150</name>
</gene>
<dbReference type="EMBL" id="JAEDXU010000011">
    <property type="protein sequence ID" value="MBP1048021.1"/>
    <property type="molecule type" value="Genomic_DNA"/>
</dbReference>
<dbReference type="Proteomes" id="UP000673375">
    <property type="component" value="Unassembled WGS sequence"/>
</dbReference>
<reference evidence="1 2" key="1">
    <citation type="submission" date="2020-12" db="EMBL/GenBank/DDBJ databases">
        <title>Vagococcus allomyrinae sp. nov. and Enterococcus lavae sp. nov., isolated from the larvae of Allomyrina dichotoma.</title>
        <authorList>
            <person name="Lee S.D."/>
        </authorList>
    </citation>
    <scope>NUCLEOTIDE SEQUENCE [LARGE SCALE GENOMIC DNA]</scope>
    <source>
        <strain evidence="1 2">BWM-S5</strain>
    </source>
</reference>
<comment type="caution">
    <text evidence="1">The sequence shown here is derived from an EMBL/GenBank/DDBJ whole genome shotgun (WGS) entry which is preliminary data.</text>
</comment>
<evidence type="ECO:0000313" key="1">
    <source>
        <dbReference type="EMBL" id="MBP1048021.1"/>
    </source>
</evidence>
<evidence type="ECO:0000313" key="2">
    <source>
        <dbReference type="Proteomes" id="UP000673375"/>
    </source>
</evidence>
<sequence length="68" mass="7970">MDKVEYSIETKQITIQNLVIHNEEENEKLLKVVLNGELFKIIMLKKWEKKILSLSSDIVDKVEISEIV</sequence>
<organism evidence="1 2">
    <name type="scientific">Enterococcus larvae</name>
    <dbReference type="NCBI Taxonomy" id="2794352"/>
    <lineage>
        <taxon>Bacteria</taxon>
        <taxon>Bacillati</taxon>
        <taxon>Bacillota</taxon>
        <taxon>Bacilli</taxon>
        <taxon>Lactobacillales</taxon>
        <taxon>Enterococcaceae</taxon>
        <taxon>Enterococcus</taxon>
    </lineage>
</organism>
<proteinExistence type="predicted"/>